<feature type="binding site" evidence="2">
    <location>
        <position position="348"/>
    </location>
    <ligand>
        <name>Zn(2+)</name>
        <dbReference type="ChEBI" id="CHEBI:29105"/>
        <note>catalytic</note>
    </ligand>
</feature>
<dbReference type="PANTHER" id="PTHR45726:SF3">
    <property type="entry name" value="LEUKOTRIENE A-4 HYDROLASE"/>
    <property type="match status" value="1"/>
</dbReference>
<dbReference type="EMBL" id="CP003345">
    <property type="protein sequence ID" value="AFM03132.1"/>
    <property type="molecule type" value="Genomic_DNA"/>
</dbReference>
<dbReference type="HOGENOM" id="CLU_014298_1_1_10"/>
<evidence type="ECO:0000259" key="4">
    <source>
        <dbReference type="Pfam" id="PF17900"/>
    </source>
</evidence>
<feature type="active site" description="Proton donor" evidence="1">
    <location>
        <position position="425"/>
    </location>
</feature>
<dbReference type="GO" id="GO:0004177">
    <property type="term" value="F:aminopeptidase activity"/>
    <property type="evidence" value="ECO:0007669"/>
    <property type="project" value="UniProtKB-KW"/>
</dbReference>
<feature type="domain" description="Aminopeptidase N-like N-terminal" evidence="4">
    <location>
        <begin position="52"/>
        <end position="243"/>
    </location>
</feature>
<dbReference type="Gene3D" id="1.10.390.10">
    <property type="entry name" value="Neutral Protease Domain 2"/>
    <property type="match status" value="1"/>
</dbReference>
<dbReference type="InterPro" id="IPR014782">
    <property type="entry name" value="Peptidase_M1_dom"/>
</dbReference>
<gene>
    <name evidence="5" type="ordered locus">Fleli_0669</name>
</gene>
<keyword evidence="5" id="KW-0378">Hydrolase</keyword>
<keyword evidence="2" id="KW-0862">Zinc</keyword>
<dbReference type="InterPro" id="IPR027268">
    <property type="entry name" value="Peptidase_M4/M1_CTD_sf"/>
</dbReference>
<dbReference type="eggNOG" id="COG0308">
    <property type="taxonomic scope" value="Bacteria"/>
</dbReference>
<feature type="binding site" evidence="2">
    <location>
        <position position="371"/>
    </location>
    <ligand>
        <name>Zn(2+)</name>
        <dbReference type="ChEBI" id="CHEBI:29105"/>
        <note>catalytic</note>
    </ligand>
</feature>
<comment type="cofactor">
    <cofactor evidence="2">
        <name>Zn(2+)</name>
        <dbReference type="ChEBI" id="CHEBI:29105"/>
    </cofactor>
    <text evidence="2">Binds 1 zinc ion per subunit.</text>
</comment>
<dbReference type="CDD" id="cd09603">
    <property type="entry name" value="M1_APN_like"/>
    <property type="match status" value="1"/>
</dbReference>
<dbReference type="Gene3D" id="2.60.40.1730">
    <property type="entry name" value="tricorn interacting facor f3 domain"/>
    <property type="match status" value="1"/>
</dbReference>
<evidence type="ECO:0000313" key="6">
    <source>
        <dbReference type="Proteomes" id="UP000006054"/>
    </source>
</evidence>
<reference evidence="6" key="1">
    <citation type="submission" date="2012-06" db="EMBL/GenBank/DDBJ databases">
        <title>The complete genome of Flexibacter litoralis DSM 6794.</title>
        <authorList>
            <person name="Lucas S."/>
            <person name="Copeland A."/>
            <person name="Lapidus A."/>
            <person name="Glavina del Rio T."/>
            <person name="Dalin E."/>
            <person name="Tice H."/>
            <person name="Bruce D."/>
            <person name="Goodwin L."/>
            <person name="Pitluck S."/>
            <person name="Peters L."/>
            <person name="Ovchinnikova G."/>
            <person name="Lu M."/>
            <person name="Kyrpides N."/>
            <person name="Mavromatis K."/>
            <person name="Ivanova N."/>
            <person name="Brettin T."/>
            <person name="Detter J.C."/>
            <person name="Han C."/>
            <person name="Larimer F."/>
            <person name="Land M."/>
            <person name="Hauser L."/>
            <person name="Markowitz V."/>
            <person name="Cheng J.-F."/>
            <person name="Hugenholtz P."/>
            <person name="Woyke T."/>
            <person name="Wu D."/>
            <person name="Spring S."/>
            <person name="Lang E."/>
            <person name="Kopitz M."/>
            <person name="Brambilla E."/>
            <person name="Klenk H.-P."/>
            <person name="Eisen J.A."/>
        </authorList>
    </citation>
    <scope>NUCLEOTIDE SEQUENCE [LARGE SCALE GENOMIC DNA]</scope>
    <source>
        <strain evidence="6">ATCC 23117 / DSM 6794 / NBRC 15988 / NCIMB 1366 / Sio-4</strain>
    </source>
</reference>
<dbReference type="InterPro" id="IPR034015">
    <property type="entry name" value="M1_LTA4H"/>
</dbReference>
<name>I4AGP7_BERLS</name>
<keyword evidence="5" id="KW-0031">Aminopeptidase</keyword>
<dbReference type="Proteomes" id="UP000006054">
    <property type="component" value="Chromosome"/>
</dbReference>
<evidence type="ECO:0000256" key="1">
    <source>
        <dbReference type="PIRSR" id="PIRSR634015-1"/>
    </source>
</evidence>
<dbReference type="PANTHER" id="PTHR45726">
    <property type="entry name" value="LEUKOTRIENE A-4 HYDROLASE"/>
    <property type="match status" value="1"/>
</dbReference>
<dbReference type="InterPro" id="IPR045357">
    <property type="entry name" value="Aminopeptidase_N-like_N"/>
</dbReference>
<dbReference type="Pfam" id="PF17900">
    <property type="entry name" value="Peptidase_M1_N"/>
    <property type="match status" value="1"/>
</dbReference>
<dbReference type="KEGG" id="fli:Fleli_0669"/>
<sequence precursor="true">MKKIIYLLSISIIAILFVLQSNLAYSQHAKMQFSHQDSLRGALRKERAYDVKYYDLNLKIDIENQSISGYNKITFQNIDLDSVLQLDLFENFEIDSIIYHNQSSTQTLQNRREGNVIWVEFPAKIRNNIKISKENKTNEIISVFYHGKPQNAVNPPWDGGFTWEKIANEKPWITVSCQGLGASSWFPLKDHLSDEPDSVRMYFEVPKDLFCVSNGDLIFINKNTIDKNYVGYEWKTSYPISSYNMTLNIGDYVHFEDKFISKKSKNKEALKLDYYVIKGNEKEAKPYFEDQVKKMLEAFEWCFGNYPFEKDGYALVETPYWGMEHQSCVAYGNHYNLNSFGFDFIIIHESGHEFFGNSISANDNAELWIHESFTTYSEALFVEYFQGKEKAIDYLLTQKPKIMNKDVILAPLDVNYNNWLGSDMYYKGSWMLHSLRSVIADDDLWFATVKDFYQKNKHSHLNTKQVIEFFNQRTNKNLTSIFNFYLTNKEIPVLEYEILEEGNKLFVSYKWKNNEDKNTDFEMPVEVFLNGNNKGLILNATTAIQKLDISNKISKKDRKKIELEINKRKYLATILKK</sequence>
<feature type="active site" description="Proton acceptor" evidence="1">
    <location>
        <position position="349"/>
    </location>
</feature>
<feature type="domain" description="Peptidase M1 membrane alanine aminopeptidase" evidence="3">
    <location>
        <begin position="292"/>
        <end position="484"/>
    </location>
</feature>
<dbReference type="SUPFAM" id="SSF55486">
    <property type="entry name" value="Metalloproteases ('zincins'), catalytic domain"/>
    <property type="match status" value="1"/>
</dbReference>
<dbReference type="GO" id="GO:0008237">
    <property type="term" value="F:metallopeptidase activity"/>
    <property type="evidence" value="ECO:0007669"/>
    <property type="project" value="InterPro"/>
</dbReference>
<dbReference type="PATRIC" id="fig|880071.3.peg.637"/>
<dbReference type="InterPro" id="IPR042097">
    <property type="entry name" value="Aminopeptidase_N-like_N_sf"/>
</dbReference>
<keyword evidence="5" id="KW-0645">Protease</keyword>
<dbReference type="STRING" id="880071.Fleli_0669"/>
<dbReference type="SUPFAM" id="SSF63737">
    <property type="entry name" value="Leukotriene A4 hydrolase N-terminal domain"/>
    <property type="match status" value="1"/>
</dbReference>
<keyword evidence="2" id="KW-0479">Metal-binding</keyword>
<evidence type="ECO:0000256" key="2">
    <source>
        <dbReference type="PIRSR" id="PIRSR634015-3"/>
    </source>
</evidence>
<evidence type="ECO:0000313" key="5">
    <source>
        <dbReference type="EMBL" id="AFM03132.1"/>
    </source>
</evidence>
<keyword evidence="6" id="KW-1185">Reference proteome</keyword>
<evidence type="ECO:0000259" key="3">
    <source>
        <dbReference type="Pfam" id="PF01433"/>
    </source>
</evidence>
<dbReference type="AlphaFoldDB" id="I4AGP7"/>
<organism evidence="5 6">
    <name type="scientific">Bernardetia litoralis (strain ATCC 23117 / DSM 6794 / NBRC 15988 / NCIMB 1366 / Fx l1 / Sio-4)</name>
    <name type="common">Flexibacter litoralis</name>
    <dbReference type="NCBI Taxonomy" id="880071"/>
    <lineage>
        <taxon>Bacteria</taxon>
        <taxon>Pseudomonadati</taxon>
        <taxon>Bacteroidota</taxon>
        <taxon>Cytophagia</taxon>
        <taxon>Cytophagales</taxon>
        <taxon>Bernardetiaceae</taxon>
        <taxon>Bernardetia</taxon>
    </lineage>
</organism>
<protein>
    <submittedName>
        <fullName evidence="5">Aminopeptidase N</fullName>
    </submittedName>
</protein>
<proteinExistence type="predicted"/>
<feature type="binding site" evidence="2">
    <location>
        <position position="352"/>
    </location>
    <ligand>
        <name>Zn(2+)</name>
        <dbReference type="ChEBI" id="CHEBI:29105"/>
        <note>catalytic</note>
    </ligand>
</feature>
<accession>I4AGP7</accession>
<dbReference type="GO" id="GO:0008270">
    <property type="term" value="F:zinc ion binding"/>
    <property type="evidence" value="ECO:0007669"/>
    <property type="project" value="InterPro"/>
</dbReference>
<dbReference type="OrthoDB" id="100605at2"/>
<dbReference type="Pfam" id="PF01433">
    <property type="entry name" value="Peptidase_M1"/>
    <property type="match status" value="1"/>
</dbReference>
<dbReference type="RefSeq" id="WP_014796591.1">
    <property type="nucleotide sequence ID" value="NC_018018.1"/>
</dbReference>